<dbReference type="SUPFAM" id="SSF48350">
    <property type="entry name" value="GTPase activation domain, GAP"/>
    <property type="match status" value="1"/>
</dbReference>
<dbReference type="GeneID" id="93293028"/>
<gene>
    <name evidence="4" type="ORF">NCTC11370_02258</name>
</gene>
<evidence type="ECO:0000256" key="1">
    <source>
        <dbReference type="SAM" id="Coils"/>
    </source>
</evidence>
<dbReference type="PROSITE" id="PS50238">
    <property type="entry name" value="RHOGAP"/>
    <property type="match status" value="1"/>
</dbReference>
<reference evidence="4 5" key="1">
    <citation type="submission" date="2018-06" db="EMBL/GenBank/DDBJ databases">
        <authorList>
            <consortium name="Pathogen Informatics"/>
            <person name="Doyle S."/>
        </authorList>
    </citation>
    <scope>NUCLEOTIDE SEQUENCE [LARGE SCALE GENOMIC DNA]</scope>
    <source>
        <strain evidence="4 5">NCTC11370</strain>
    </source>
</reference>
<keyword evidence="5" id="KW-1185">Reference proteome</keyword>
<name>A0A377GBJ0_9GAMM</name>
<accession>A0A377GBJ0</accession>
<dbReference type="Gene3D" id="1.10.555.10">
    <property type="entry name" value="Rho GTPase activation protein"/>
    <property type="match status" value="1"/>
</dbReference>
<dbReference type="GO" id="GO:0007165">
    <property type="term" value="P:signal transduction"/>
    <property type="evidence" value="ECO:0007669"/>
    <property type="project" value="InterPro"/>
</dbReference>
<organism evidence="4 5">
    <name type="scientific">Fluoribacter dumoffii</name>
    <dbReference type="NCBI Taxonomy" id="463"/>
    <lineage>
        <taxon>Bacteria</taxon>
        <taxon>Pseudomonadati</taxon>
        <taxon>Pseudomonadota</taxon>
        <taxon>Gammaproteobacteria</taxon>
        <taxon>Legionellales</taxon>
        <taxon>Legionellaceae</taxon>
        <taxon>Fluoribacter</taxon>
    </lineage>
</organism>
<dbReference type="RefSeq" id="WP_010654283.1">
    <property type="nucleotide sequence ID" value="NZ_JAPHOO010000001.1"/>
</dbReference>
<dbReference type="OrthoDB" id="5652643at2"/>
<feature type="compositionally biased region" description="Basic and acidic residues" evidence="2">
    <location>
        <begin position="341"/>
        <end position="354"/>
    </location>
</feature>
<dbReference type="Proteomes" id="UP000254554">
    <property type="component" value="Unassembled WGS sequence"/>
</dbReference>
<protein>
    <recommendedName>
        <fullName evidence="3">Rho-GAP domain-containing protein</fullName>
    </recommendedName>
</protein>
<feature type="region of interest" description="Disordered" evidence="2">
    <location>
        <begin position="341"/>
        <end position="404"/>
    </location>
</feature>
<dbReference type="InterPro" id="IPR008936">
    <property type="entry name" value="Rho_GTPase_activation_prot"/>
</dbReference>
<evidence type="ECO:0000259" key="3">
    <source>
        <dbReference type="PROSITE" id="PS50238"/>
    </source>
</evidence>
<evidence type="ECO:0000313" key="4">
    <source>
        <dbReference type="EMBL" id="STO22173.1"/>
    </source>
</evidence>
<keyword evidence="1" id="KW-0175">Coiled coil</keyword>
<dbReference type="AlphaFoldDB" id="A0A377GBJ0"/>
<dbReference type="EMBL" id="UGGT01000001">
    <property type="protein sequence ID" value="STO22173.1"/>
    <property type="molecule type" value="Genomic_DNA"/>
</dbReference>
<feature type="compositionally biased region" description="Polar residues" evidence="2">
    <location>
        <begin position="363"/>
        <end position="372"/>
    </location>
</feature>
<evidence type="ECO:0000313" key="5">
    <source>
        <dbReference type="Proteomes" id="UP000254554"/>
    </source>
</evidence>
<dbReference type="InterPro" id="IPR000198">
    <property type="entry name" value="RhoGAP_dom"/>
</dbReference>
<evidence type="ECO:0000256" key="2">
    <source>
        <dbReference type="SAM" id="MobiDB-lite"/>
    </source>
</evidence>
<feature type="domain" description="Rho-GAP" evidence="3">
    <location>
        <begin position="1"/>
        <end position="210"/>
    </location>
</feature>
<sequence>MPGPYNTQIIVNVFRSIIQLVTQHPALLGTPGVFRVAGAKEETAKLIDQLISEQFSVKVLSDYVLKKDKVITDHLHDVLGMIPAIVKNRTLIDPRDNLLIDFSKNLNLLLNTQQTKDITKEAKQLFDNFIDKLLLSKRADHQRAGEILYHYCYLMHQAGLFQESNLMTPHNLAIIMAPRLTQDFGLFPSTDLLSLSGFLSELTSVLENYIIDEKWDQEFKERHADKLENLANTNHSIREQLEHMRSASKKMVSVSMKNLLDQSLNLKNKIDVIEKQQQDSSTKKKEKKELSKQLRRLKDERTELNLKISALTEKMPLMNRGYDEVQEEIDLISLSEEGEIQEKNNDDNKKDHHSSLVQYRFFETNTSKSTPYSLDPAPKKMEQPESLEESPANAPQNHAIFDYK</sequence>
<proteinExistence type="predicted"/>
<feature type="coiled-coil region" evidence="1">
    <location>
        <begin position="220"/>
        <end position="314"/>
    </location>
</feature>
<dbReference type="STRING" id="1094715.GCA_000236165_02102"/>